<gene>
    <name evidence="2" type="ORF">J2853_006782</name>
</gene>
<feature type="transmembrane region" description="Helical" evidence="1">
    <location>
        <begin position="595"/>
        <end position="613"/>
    </location>
</feature>
<feature type="transmembrane region" description="Helical" evidence="1">
    <location>
        <begin position="407"/>
        <end position="428"/>
    </location>
</feature>
<keyword evidence="1" id="KW-0472">Membrane</keyword>
<feature type="transmembrane region" description="Helical" evidence="1">
    <location>
        <begin position="642"/>
        <end position="665"/>
    </location>
</feature>
<dbReference type="EMBL" id="JAUSQU010000001">
    <property type="protein sequence ID" value="MDP9847571.1"/>
    <property type="molecule type" value="Genomic_DNA"/>
</dbReference>
<name>A0ABT9QLD7_9ACTN</name>
<evidence type="ECO:0008006" key="4">
    <source>
        <dbReference type="Google" id="ProtNLM"/>
    </source>
</evidence>
<feature type="transmembrane region" description="Helical" evidence="1">
    <location>
        <begin position="26"/>
        <end position="50"/>
    </location>
</feature>
<keyword evidence="1" id="KW-0812">Transmembrane</keyword>
<feature type="transmembrane region" description="Helical" evidence="1">
    <location>
        <begin position="285"/>
        <end position="308"/>
    </location>
</feature>
<reference evidence="2 3" key="1">
    <citation type="submission" date="2023-07" db="EMBL/GenBank/DDBJ databases">
        <title>Sequencing the genomes of 1000 actinobacteria strains.</title>
        <authorList>
            <person name="Klenk H.-P."/>
        </authorList>
    </citation>
    <scope>NUCLEOTIDE SEQUENCE [LARGE SCALE GENOMIC DNA]</scope>
    <source>
        <strain evidence="2 3">DSM 46740</strain>
    </source>
</reference>
<keyword evidence="3" id="KW-1185">Reference proteome</keyword>
<feature type="transmembrane region" description="Helical" evidence="1">
    <location>
        <begin position="329"/>
        <end position="347"/>
    </location>
</feature>
<sequence>MSPLWRQLLRIGFAAGRGAPGSRIRFAGLLLASAVLTTTMLAGLVVVATYDGREQRDAARGPVPAGNDVRRPAVWLNINRDAIGTVPHSVIHVEPLAESVSPPPGLPRWPERGEVFLSPALLEAGARERILHRYGTFAGLIGDAGLSSPGERLAYVRPDVVGGYEGWRGIKRFGGVNTMLIGDSRDVAPIGQFLTMLVATLGVAAAVLLVIAVRCGSAARDRRTELLAALGASWRHRALLNMGEGVVPALAGAVIGLTPYLATLVTTVRLPGPEYMINSADTRAWLWAVPPTVAASVIFVLLAIVTLHRVDAGGRSGRPRTFTGRVPRWRLVAGVAGLVGIVLTPYLPRMFGFLAYLGGTAVLWAALPSASAIVIQRFGGVMAAWAAKAGHVAMLIAGRWTAARPGIVVRLTAVIVIGIGIVVQAQVWTSRLGDSSERALEFQKSLQDSVLVVSSPYLDSESIESFVGKLPAGSATLGVVAPEDETQPRRLWGSCAAVDGLVSDCFGNRVSLRDGDIRAQTLVGHFRRSGDDVQVRLTNERSAWPRVQELVVVSAVGTGGLAVQVNEEAHRAFALAEVNRPGDTWAQGSNRLTTISSWVVFLVTVVLSVLLVAMGLSSAAEFLTFTAALAPLTVLTERRRFVFGVAAWNLVAPCLIAVAAGVAIAAWQGNFFVAMSRSGDMSWSLLANVAVTTAGLSLAIGAAGGANAVRVAARWRPVAD</sequence>
<feature type="transmembrane region" description="Helical" evidence="1">
    <location>
        <begin position="193"/>
        <end position="213"/>
    </location>
</feature>
<evidence type="ECO:0000313" key="3">
    <source>
        <dbReference type="Proteomes" id="UP001225356"/>
    </source>
</evidence>
<keyword evidence="1" id="KW-1133">Transmembrane helix</keyword>
<feature type="transmembrane region" description="Helical" evidence="1">
    <location>
        <begin position="685"/>
        <end position="706"/>
    </location>
</feature>
<proteinExistence type="predicted"/>
<organism evidence="2 3">
    <name type="scientific">Streptosporangium lutulentum</name>
    <dbReference type="NCBI Taxonomy" id="1461250"/>
    <lineage>
        <taxon>Bacteria</taxon>
        <taxon>Bacillati</taxon>
        <taxon>Actinomycetota</taxon>
        <taxon>Actinomycetes</taxon>
        <taxon>Streptosporangiales</taxon>
        <taxon>Streptosporangiaceae</taxon>
        <taxon>Streptosporangium</taxon>
    </lineage>
</organism>
<evidence type="ECO:0000256" key="1">
    <source>
        <dbReference type="SAM" id="Phobius"/>
    </source>
</evidence>
<protein>
    <recommendedName>
        <fullName evidence="4">FtsX-like permease family protein</fullName>
    </recommendedName>
</protein>
<comment type="caution">
    <text evidence="2">The sequence shown here is derived from an EMBL/GenBank/DDBJ whole genome shotgun (WGS) entry which is preliminary data.</text>
</comment>
<dbReference type="RefSeq" id="WP_307564646.1">
    <property type="nucleotide sequence ID" value="NZ_JAUSQU010000001.1"/>
</dbReference>
<evidence type="ECO:0000313" key="2">
    <source>
        <dbReference type="EMBL" id="MDP9847571.1"/>
    </source>
</evidence>
<feature type="transmembrane region" description="Helical" evidence="1">
    <location>
        <begin position="353"/>
        <end position="375"/>
    </location>
</feature>
<feature type="transmembrane region" description="Helical" evidence="1">
    <location>
        <begin position="245"/>
        <end position="265"/>
    </location>
</feature>
<dbReference type="Proteomes" id="UP001225356">
    <property type="component" value="Unassembled WGS sequence"/>
</dbReference>
<accession>A0ABT9QLD7</accession>